<evidence type="ECO:0000313" key="2">
    <source>
        <dbReference type="EMBL" id="QBK90585.1"/>
    </source>
</evidence>
<dbReference type="PANTHER" id="PTHR32114:SF2">
    <property type="entry name" value="ABC TRANSPORTER ABCH.3"/>
    <property type="match status" value="1"/>
</dbReference>
<dbReference type="InterPro" id="IPR027417">
    <property type="entry name" value="P-loop_NTPase"/>
</dbReference>
<protein>
    <submittedName>
        <fullName evidence="2">Chromosome segregation ATPase</fullName>
    </submittedName>
</protein>
<proteinExistence type="predicted"/>
<dbReference type="GO" id="GO:0006302">
    <property type="term" value="P:double-strand break repair"/>
    <property type="evidence" value="ECO:0007669"/>
    <property type="project" value="InterPro"/>
</dbReference>
<feature type="coiled-coil region" evidence="1">
    <location>
        <begin position="572"/>
        <end position="599"/>
    </location>
</feature>
<sequence length="1005" mass="119151">MIITLVNFKCYRNEKFNFNSGNLTLINGPSGEGKTTILKAIYWCLYGTLRNIYRNIDVKSKCSVLMEMEKLSIYRQGHPGLLKVVKNDKQYENDTAQSIINGYFGSKDLWKSCCYIEQNSKCDLLYCSNSERMEILNKLSFQTDDPELYIDKIDDKIKEFQIDIKSMIELYNDKVKSFEIEFEHISNMEIKEDFLDNLLEKNKIIKSNLINLKNEQLKQYKLKGKISILNDQLKVKEKEILKNNIDILENYEERLNELNNIDNHLEIEKKSFHDLNNKRFNQEKLKIKLENLINLLKKEEEDFVDLKVEFNNIDDIEKNLKIINEKLEKEKEKLSILENRSSKQKESIIKLKLLKDNLFEKEIKLKDNEIKYSSIEEINKKIEIFEKNTVKYIENEDLKKINYTLLENNKNYDDKHKSYKLWKQIKSVNISEREIEEIKENEKKYNLNNKLSLELNINYDRKILNDEIQKLLEQITLIFGVNTQEKILERVNLLKTEIDKINFSNDISQEDINTLKVKYNEIEKGFNILKCPNCNQSLKYNLGKLYKEEDIKVSTKQELDEIYSNIISLKEILDNNRKYDSLNEKLSELNNVIETKNLKKVNVNIRDILKRINDLSKIQFIKKSRISYEIAIDLYNYKINTKKINDLPKILDIIKPEEKELENLKQSYNLIKKKKDIYNILSKDIEILKLNINKISINTLLDEELSNSKKLYENYHEKFLNLEKELIFLKKKHRINTIRENISDIHISPNVEENYKLVEEKIKTLTGRKKILQEKYEKYKKYCNVKVKIEDLKNQIKNINIIEDIDDQCEKESSKLEENINLYNKCKKCIEKNKRKKELEKFKEKIEKNSKDIIALGNLKEKSLDLECRQLQETVDSINIVVNSIIEKIFDFPINFNLKLYKEYKKGNNIKPKVNFHIEYKGSEYDNVSNMSGGEADRISIALILAINRIISSPFLLLDESMSSLDEEIRIKCINEIKSFTNNSKIVICISHEDMEGNYDNVLNI</sequence>
<name>A0A481Z4Y9_9VIRU</name>
<accession>A0A481Z4Y9</accession>
<dbReference type="SUPFAM" id="SSF52540">
    <property type="entry name" value="P-loop containing nucleoside triphosphate hydrolases"/>
    <property type="match status" value="2"/>
</dbReference>
<reference evidence="2" key="1">
    <citation type="journal article" date="2019" name="MBio">
        <title>Virus Genomes from Deep Sea Sediments Expand the Ocean Megavirome and Support Independent Origins of Viral Gigantism.</title>
        <authorList>
            <person name="Backstrom D."/>
            <person name="Yutin N."/>
            <person name="Jorgensen S.L."/>
            <person name="Dharamshi J."/>
            <person name="Homa F."/>
            <person name="Zaremba-Niedwiedzka K."/>
            <person name="Spang A."/>
            <person name="Wolf Y.I."/>
            <person name="Koonin E.V."/>
            <person name="Ettema T.J."/>
        </authorList>
    </citation>
    <scope>NUCLEOTIDE SEQUENCE</scope>
</reference>
<dbReference type="PANTHER" id="PTHR32114">
    <property type="entry name" value="ABC TRANSPORTER ABCH.3"/>
    <property type="match status" value="1"/>
</dbReference>
<organism evidence="2">
    <name type="scientific">Pithovirus LCPAC104</name>
    <dbReference type="NCBI Taxonomy" id="2506589"/>
    <lineage>
        <taxon>Viruses</taxon>
        <taxon>Pithoviruses</taxon>
    </lineage>
</organism>
<dbReference type="Gene3D" id="3.40.50.300">
    <property type="entry name" value="P-loop containing nucleotide triphosphate hydrolases"/>
    <property type="match status" value="2"/>
</dbReference>
<feature type="coiled-coil region" evidence="1">
    <location>
        <begin position="195"/>
        <end position="347"/>
    </location>
</feature>
<feature type="coiled-coil region" evidence="1">
    <location>
        <begin position="705"/>
        <end position="775"/>
    </location>
</feature>
<dbReference type="EMBL" id="MK500494">
    <property type="protein sequence ID" value="QBK90585.1"/>
    <property type="molecule type" value="Genomic_DNA"/>
</dbReference>
<evidence type="ECO:0000256" key="1">
    <source>
        <dbReference type="SAM" id="Coils"/>
    </source>
</evidence>
<dbReference type="GO" id="GO:0016887">
    <property type="term" value="F:ATP hydrolysis activity"/>
    <property type="evidence" value="ECO:0007669"/>
    <property type="project" value="InterPro"/>
</dbReference>
<keyword evidence="1" id="KW-0175">Coiled coil</keyword>
<dbReference type="CDD" id="cd00267">
    <property type="entry name" value="ABC_ATPase"/>
    <property type="match status" value="1"/>
</dbReference>
<gene>
    <name evidence="2" type="ORF">LCPAC104_00810</name>
</gene>